<dbReference type="RefSeq" id="WP_202855568.1">
    <property type="nucleotide sequence ID" value="NZ_JAEUGD010000022.1"/>
</dbReference>
<comment type="caution">
    <text evidence="1">The sequence shown here is derived from an EMBL/GenBank/DDBJ whole genome shotgun (WGS) entry which is preliminary data.</text>
</comment>
<keyword evidence="2" id="KW-1185">Reference proteome</keyword>
<proteinExistence type="predicted"/>
<accession>A0A937FU11</accession>
<name>A0A937FU11_9BACT</name>
<evidence type="ECO:0000313" key="2">
    <source>
        <dbReference type="Proteomes" id="UP000614216"/>
    </source>
</evidence>
<evidence type="ECO:0000313" key="1">
    <source>
        <dbReference type="EMBL" id="MBL6446020.1"/>
    </source>
</evidence>
<organism evidence="1 2">
    <name type="scientific">Fulvivirga marina</name>
    <dbReference type="NCBI Taxonomy" id="2494733"/>
    <lineage>
        <taxon>Bacteria</taxon>
        <taxon>Pseudomonadati</taxon>
        <taxon>Bacteroidota</taxon>
        <taxon>Cytophagia</taxon>
        <taxon>Cytophagales</taxon>
        <taxon>Fulvivirgaceae</taxon>
        <taxon>Fulvivirga</taxon>
    </lineage>
</organism>
<dbReference type="Proteomes" id="UP000614216">
    <property type="component" value="Unassembled WGS sequence"/>
</dbReference>
<reference evidence="1" key="1">
    <citation type="submission" date="2021-01" db="EMBL/GenBank/DDBJ databases">
        <title>Fulvivirga kasyanovii gen. nov., sp nov., a novel member of the phylum Bacteroidetes isolated from seawater in a mussel farm.</title>
        <authorList>
            <person name="Zhao L.-H."/>
            <person name="Wang Z.-J."/>
        </authorList>
    </citation>
    <scope>NUCLEOTIDE SEQUENCE</scope>
    <source>
        <strain evidence="1">29W222</strain>
    </source>
</reference>
<protein>
    <submittedName>
        <fullName evidence="1">Uncharacterized protein</fullName>
    </submittedName>
</protein>
<dbReference type="AlphaFoldDB" id="A0A937FU11"/>
<gene>
    <name evidence="1" type="ORF">JMN32_06850</name>
</gene>
<sequence length="258" mass="29032">MEILNKLSPAETYLIRATSDATFKDLLKYTLSDLLLKKVLHYEERILQSNEKSPERMVSYISTGENFLNYDALKHEVPFLKAFFKNPEIDIMFRHIVKMGYDEAGSKNNYIFTHLLSNPLMKEKVKGGVINRLFNRVRLTDLGIRAKSQINDAFEKLEIELPTLLEKSPEKALELLKKINGNVFLIEGIDFEQLIKVDSEITDEINRQNQSSSYLNPLMYFTSESFPFDSDFDSADGCGSGCSSCSGCSGCGGCGGCG</sequence>
<dbReference type="EMBL" id="JAEUGD010000022">
    <property type="protein sequence ID" value="MBL6446020.1"/>
    <property type="molecule type" value="Genomic_DNA"/>
</dbReference>